<accession>A0ABR2HUL4</accession>
<name>A0ABR2HUL4_9EUKA</name>
<sequence length="313" mass="36914">MNYYDEEFFRKLLQFLEIDNQIDSKIVLLFNQLYIKLPKYSQCLILETKTIFSNMSYHILYECSTLFNTLSNKIPQILVEEGAFFVNSFTEMFNKDNTKIRALLLNSLLNLPYSISQFYINESITGFVSDSIYQLSTMALFTESSSVENQHEYISIELLNYTLINDSAKFLNVFFNFEKAKMIEFLILIIENALYSFKEICGFTFLFIINGLIKAENNDIFVRFVQNKQIPIQFATYIYAALNLDNAELKNKILYSYSFFLEKVSNISVEKPFLLAMEYQPIMQTIFDDVDMDRQLVDNFLHRFFPDFFDNNS</sequence>
<protein>
    <submittedName>
        <fullName evidence="1">Uncharacterized protein</fullName>
    </submittedName>
</protein>
<keyword evidence="2" id="KW-1185">Reference proteome</keyword>
<dbReference type="Proteomes" id="UP001470230">
    <property type="component" value="Unassembled WGS sequence"/>
</dbReference>
<comment type="caution">
    <text evidence="1">The sequence shown here is derived from an EMBL/GenBank/DDBJ whole genome shotgun (WGS) entry which is preliminary data.</text>
</comment>
<evidence type="ECO:0000313" key="2">
    <source>
        <dbReference type="Proteomes" id="UP001470230"/>
    </source>
</evidence>
<organism evidence="1 2">
    <name type="scientific">Tritrichomonas musculus</name>
    <dbReference type="NCBI Taxonomy" id="1915356"/>
    <lineage>
        <taxon>Eukaryota</taxon>
        <taxon>Metamonada</taxon>
        <taxon>Parabasalia</taxon>
        <taxon>Tritrichomonadida</taxon>
        <taxon>Tritrichomonadidae</taxon>
        <taxon>Tritrichomonas</taxon>
    </lineage>
</organism>
<evidence type="ECO:0000313" key="1">
    <source>
        <dbReference type="EMBL" id="KAK8852445.1"/>
    </source>
</evidence>
<reference evidence="1 2" key="1">
    <citation type="submission" date="2024-04" db="EMBL/GenBank/DDBJ databases">
        <title>Tritrichomonas musculus Genome.</title>
        <authorList>
            <person name="Alves-Ferreira E."/>
            <person name="Grigg M."/>
            <person name="Lorenzi H."/>
            <person name="Galac M."/>
        </authorList>
    </citation>
    <scope>NUCLEOTIDE SEQUENCE [LARGE SCALE GENOMIC DNA]</scope>
    <source>
        <strain evidence="1 2">EAF2021</strain>
    </source>
</reference>
<proteinExistence type="predicted"/>
<dbReference type="EMBL" id="JAPFFF010000023">
    <property type="protein sequence ID" value="KAK8852445.1"/>
    <property type="molecule type" value="Genomic_DNA"/>
</dbReference>
<gene>
    <name evidence="1" type="ORF">M9Y10_017421</name>
</gene>